<feature type="compositionally biased region" description="Polar residues" evidence="1">
    <location>
        <begin position="56"/>
        <end position="67"/>
    </location>
</feature>
<dbReference type="EMBL" id="JARKHS020027346">
    <property type="protein sequence ID" value="KAK8765446.1"/>
    <property type="molecule type" value="Genomic_DNA"/>
</dbReference>
<dbReference type="AlphaFoldDB" id="A0AAQ4DSK6"/>
<feature type="transmembrane region" description="Helical" evidence="2">
    <location>
        <begin position="236"/>
        <end position="261"/>
    </location>
</feature>
<evidence type="ECO:0000256" key="2">
    <source>
        <dbReference type="SAM" id="Phobius"/>
    </source>
</evidence>
<name>A0AAQ4DSK6_AMBAM</name>
<protein>
    <submittedName>
        <fullName evidence="3">Uncharacterized protein</fullName>
    </submittedName>
</protein>
<dbReference type="Proteomes" id="UP001321473">
    <property type="component" value="Unassembled WGS sequence"/>
</dbReference>
<keyword evidence="2" id="KW-1133">Transmembrane helix</keyword>
<feature type="non-terminal residue" evidence="3">
    <location>
        <position position="305"/>
    </location>
</feature>
<keyword evidence="4" id="KW-1185">Reference proteome</keyword>
<organism evidence="3 4">
    <name type="scientific">Amblyomma americanum</name>
    <name type="common">Lone star tick</name>
    <dbReference type="NCBI Taxonomy" id="6943"/>
    <lineage>
        <taxon>Eukaryota</taxon>
        <taxon>Metazoa</taxon>
        <taxon>Ecdysozoa</taxon>
        <taxon>Arthropoda</taxon>
        <taxon>Chelicerata</taxon>
        <taxon>Arachnida</taxon>
        <taxon>Acari</taxon>
        <taxon>Parasitiformes</taxon>
        <taxon>Ixodida</taxon>
        <taxon>Ixodoidea</taxon>
        <taxon>Ixodidae</taxon>
        <taxon>Amblyomminae</taxon>
        <taxon>Amblyomma</taxon>
    </lineage>
</organism>
<keyword evidence="2" id="KW-0472">Membrane</keyword>
<comment type="caution">
    <text evidence="3">The sequence shown here is derived from an EMBL/GenBank/DDBJ whole genome shotgun (WGS) entry which is preliminary data.</text>
</comment>
<evidence type="ECO:0000313" key="3">
    <source>
        <dbReference type="EMBL" id="KAK8765446.1"/>
    </source>
</evidence>
<gene>
    <name evidence="3" type="ORF">V5799_031944</name>
</gene>
<keyword evidence="2" id="KW-0812">Transmembrane</keyword>
<accession>A0AAQ4DSK6</accession>
<feature type="transmembrane region" description="Helical" evidence="2">
    <location>
        <begin position="281"/>
        <end position="303"/>
    </location>
</feature>
<sequence>MVRRLVLLLWKDVYIRRFWRHLPATIAQTVFALLVIYSLNIDISDEAELQAGDAHSSGTKRPVTTTQRPRHPEQPPKHSAHAQRAQPGGFRPTEKPKPKPRRPRVATAMPVMSFPPQHPLESWQSGPGANVERLCFVTATPVLATVAKQAAKILNISEVRVNGVQFDVNVHYRRFLVMPGALNLRTFGETNYLLPIQYAVDTAYLEAISEARRRPIDYEVSGMRELMRAYGVGDTLYWLSHYLSLLTTVALMGAFSLVVLYGALGDSSGNRFIAATNPALVYLAILCFGSALAVLAMFLSLMFDS</sequence>
<evidence type="ECO:0000256" key="1">
    <source>
        <dbReference type="SAM" id="MobiDB-lite"/>
    </source>
</evidence>
<evidence type="ECO:0000313" key="4">
    <source>
        <dbReference type="Proteomes" id="UP001321473"/>
    </source>
</evidence>
<reference evidence="3 4" key="1">
    <citation type="journal article" date="2023" name="Arcadia Sci">
        <title>De novo assembly of a long-read Amblyomma americanum tick genome.</title>
        <authorList>
            <person name="Chou S."/>
            <person name="Poskanzer K.E."/>
            <person name="Rollins M."/>
            <person name="Thuy-Boun P.S."/>
        </authorList>
    </citation>
    <scope>NUCLEOTIDE SEQUENCE [LARGE SCALE GENOMIC DNA]</scope>
    <source>
        <strain evidence="3">F_SG_1</strain>
        <tissue evidence="3">Salivary glands</tissue>
    </source>
</reference>
<feature type="region of interest" description="Disordered" evidence="1">
    <location>
        <begin position="51"/>
        <end position="104"/>
    </location>
</feature>
<proteinExistence type="predicted"/>